<protein>
    <submittedName>
        <fullName evidence="1">Uncharacterized protein</fullName>
    </submittedName>
</protein>
<reference evidence="1" key="1">
    <citation type="submission" date="2021-05" db="UniProtKB">
        <authorList>
            <consortium name="EnsemblPlants"/>
        </authorList>
    </citation>
    <scope>IDENTIFICATION</scope>
    <source>
        <strain evidence="1">subsp. malaccensis</strain>
    </source>
</reference>
<name>A0A804L1B8_MUSAM</name>
<evidence type="ECO:0000313" key="1">
    <source>
        <dbReference type="EnsemblPlants" id="Ma10_p28560.1"/>
    </source>
</evidence>
<keyword evidence="2" id="KW-1185">Reference proteome</keyword>
<sequence length="39" mass="4490">MILDVTCIDQILFGDRALTLRNINISLDILNLKWYIGLV</sequence>
<evidence type="ECO:0000313" key="2">
    <source>
        <dbReference type="Proteomes" id="UP000012960"/>
    </source>
</evidence>
<dbReference type="AlphaFoldDB" id="A0A804L1B8"/>
<dbReference type="Gramene" id="Ma10_t28560.1">
    <property type="protein sequence ID" value="Ma10_p28560.1"/>
    <property type="gene ID" value="Ma10_g28560"/>
</dbReference>
<dbReference type="Proteomes" id="UP000012960">
    <property type="component" value="Unplaced"/>
</dbReference>
<dbReference type="InParanoid" id="A0A804L1B8"/>
<proteinExistence type="predicted"/>
<accession>A0A804L1B8</accession>
<dbReference type="EnsemblPlants" id="Ma10_t28560.1">
    <property type="protein sequence ID" value="Ma10_p28560.1"/>
    <property type="gene ID" value="Ma10_g28560"/>
</dbReference>
<organism evidence="1 2">
    <name type="scientific">Musa acuminata subsp. malaccensis</name>
    <name type="common">Wild banana</name>
    <name type="synonym">Musa malaccensis</name>
    <dbReference type="NCBI Taxonomy" id="214687"/>
    <lineage>
        <taxon>Eukaryota</taxon>
        <taxon>Viridiplantae</taxon>
        <taxon>Streptophyta</taxon>
        <taxon>Embryophyta</taxon>
        <taxon>Tracheophyta</taxon>
        <taxon>Spermatophyta</taxon>
        <taxon>Magnoliopsida</taxon>
        <taxon>Liliopsida</taxon>
        <taxon>Zingiberales</taxon>
        <taxon>Musaceae</taxon>
        <taxon>Musa</taxon>
    </lineage>
</organism>